<dbReference type="PANTHER" id="PTHR30632:SF0">
    <property type="entry name" value="SULFATE-BINDING PROTEIN"/>
    <property type="match status" value="1"/>
</dbReference>
<dbReference type="Pfam" id="PF13531">
    <property type="entry name" value="SBP_bac_11"/>
    <property type="match status" value="1"/>
</dbReference>
<dbReference type="PANTHER" id="PTHR30632">
    <property type="entry name" value="MOLYBDATE-BINDING PERIPLASMIC PROTEIN"/>
    <property type="match status" value="1"/>
</dbReference>
<comment type="caution">
    <text evidence="5">The sequence shown here is derived from an EMBL/GenBank/DDBJ whole genome shotgun (WGS) entry which is preliminary data.</text>
</comment>
<dbReference type="EMBL" id="BONP01000007">
    <property type="protein sequence ID" value="GIG39746.1"/>
    <property type="molecule type" value="Genomic_DNA"/>
</dbReference>
<evidence type="ECO:0000313" key="6">
    <source>
        <dbReference type="Proteomes" id="UP000614741"/>
    </source>
</evidence>
<feature type="signal peptide" evidence="4">
    <location>
        <begin position="1"/>
        <end position="18"/>
    </location>
</feature>
<sequence>MAALGLVLVTALAGCAAAPSPAPHPGGEVGAGLDGTVVVLAAASLTDVVGEIAGQVERAHPGLTVRTAFGASSTLAAQVAAGAPADVLVTSSAETMGLATDAVGGSPVVVATNGLQLAVPAGNPGGVTSLADLADPGLTVALCAPEVPCGDLAVQVLARAGVTPAPDTYERDVRGVLARLRLDEADAGLVYRTDVVAGADAVEGIELPEAVQVVTEHLALASPTAPRPEAAAVVVAALLGPAGRRVLADAGFGLP</sequence>
<accession>A0ABQ4DK95</accession>
<comment type="similarity">
    <text evidence="1">Belongs to the bacterial solute-binding protein ModA family.</text>
</comment>
<dbReference type="RefSeq" id="WP_239069122.1">
    <property type="nucleotide sequence ID" value="NZ_BONP01000007.1"/>
</dbReference>
<dbReference type="PIRSF" id="PIRSF004846">
    <property type="entry name" value="ModA"/>
    <property type="match status" value="1"/>
</dbReference>
<organism evidence="5 6">
    <name type="scientific">Cellulomonas phragmiteti</name>
    <dbReference type="NCBI Taxonomy" id="478780"/>
    <lineage>
        <taxon>Bacteria</taxon>
        <taxon>Bacillati</taxon>
        <taxon>Actinomycetota</taxon>
        <taxon>Actinomycetes</taxon>
        <taxon>Micrococcales</taxon>
        <taxon>Cellulomonadaceae</taxon>
        <taxon>Cellulomonas</taxon>
    </lineage>
</organism>
<gene>
    <name evidence="5" type="ORF">Cph01nite_15080</name>
</gene>
<keyword evidence="6" id="KW-1185">Reference proteome</keyword>
<dbReference type="NCBIfam" id="TIGR01256">
    <property type="entry name" value="modA"/>
    <property type="match status" value="1"/>
</dbReference>
<name>A0ABQ4DK95_9CELL</name>
<dbReference type="InterPro" id="IPR005950">
    <property type="entry name" value="ModA"/>
</dbReference>
<dbReference type="InterPro" id="IPR050682">
    <property type="entry name" value="ModA/WtpA"/>
</dbReference>
<evidence type="ECO:0000256" key="3">
    <source>
        <dbReference type="ARBA" id="ARBA00022729"/>
    </source>
</evidence>
<keyword evidence="2" id="KW-0479">Metal-binding</keyword>
<dbReference type="SUPFAM" id="SSF53850">
    <property type="entry name" value="Periplasmic binding protein-like II"/>
    <property type="match status" value="1"/>
</dbReference>
<dbReference type="Proteomes" id="UP000614741">
    <property type="component" value="Unassembled WGS sequence"/>
</dbReference>
<feature type="chain" id="PRO_5045550877" evidence="4">
    <location>
        <begin position="19"/>
        <end position="255"/>
    </location>
</feature>
<evidence type="ECO:0000256" key="4">
    <source>
        <dbReference type="SAM" id="SignalP"/>
    </source>
</evidence>
<evidence type="ECO:0000313" key="5">
    <source>
        <dbReference type="EMBL" id="GIG39746.1"/>
    </source>
</evidence>
<dbReference type="Gene3D" id="3.40.190.10">
    <property type="entry name" value="Periplasmic binding protein-like II"/>
    <property type="match status" value="2"/>
</dbReference>
<protein>
    <submittedName>
        <fullName evidence="5">Molybdate-binding protein</fullName>
    </submittedName>
</protein>
<reference evidence="5 6" key="1">
    <citation type="submission" date="2021-01" db="EMBL/GenBank/DDBJ databases">
        <title>Whole genome shotgun sequence of Cellulomonas phragmiteti NBRC 110785.</title>
        <authorList>
            <person name="Komaki H."/>
            <person name="Tamura T."/>
        </authorList>
    </citation>
    <scope>NUCLEOTIDE SEQUENCE [LARGE SCALE GENOMIC DNA]</scope>
    <source>
        <strain evidence="5 6">NBRC 110785</strain>
    </source>
</reference>
<evidence type="ECO:0000256" key="1">
    <source>
        <dbReference type="ARBA" id="ARBA00009175"/>
    </source>
</evidence>
<keyword evidence="3 4" id="KW-0732">Signal</keyword>
<evidence type="ECO:0000256" key="2">
    <source>
        <dbReference type="ARBA" id="ARBA00022723"/>
    </source>
</evidence>
<proteinExistence type="inferred from homology"/>